<evidence type="ECO:0000313" key="4">
    <source>
        <dbReference type="Proteomes" id="UP000268844"/>
    </source>
</evidence>
<protein>
    <submittedName>
        <fullName evidence="3">NADH-dependent flavin reductase</fullName>
        <ecNumber evidence="3">1.5.1.36</ecNumber>
    </submittedName>
</protein>
<dbReference type="SMART" id="SM00903">
    <property type="entry name" value="Flavin_Reduct"/>
    <property type="match status" value="1"/>
</dbReference>
<dbReference type="GO" id="GO:0042602">
    <property type="term" value="F:riboflavin reductase (NADPH) activity"/>
    <property type="evidence" value="ECO:0007669"/>
    <property type="project" value="TreeGrafter"/>
</dbReference>
<proteinExistence type="predicted"/>
<dbReference type="PANTHER" id="PTHR30466">
    <property type="entry name" value="FLAVIN REDUCTASE"/>
    <property type="match status" value="1"/>
</dbReference>
<dbReference type="RefSeq" id="WP_126150587.1">
    <property type="nucleotide sequence ID" value="NZ_JBHTMH010000001.1"/>
</dbReference>
<dbReference type="EC" id="1.5.1.36" evidence="3"/>
<evidence type="ECO:0000256" key="1">
    <source>
        <dbReference type="ARBA" id="ARBA00023002"/>
    </source>
</evidence>
<dbReference type="OrthoDB" id="9792858at2"/>
<evidence type="ECO:0000259" key="2">
    <source>
        <dbReference type="SMART" id="SM00903"/>
    </source>
</evidence>
<accession>A0A447IC45</accession>
<dbReference type="PANTHER" id="PTHR30466:SF1">
    <property type="entry name" value="FMN REDUCTASE (NADH) RUTF"/>
    <property type="match status" value="1"/>
</dbReference>
<dbReference type="InterPro" id="IPR012349">
    <property type="entry name" value="Split_barrel_FMN-bd"/>
</dbReference>
<gene>
    <name evidence="3" type="primary">nphA2</name>
    <name evidence="3" type="ORF">DEVEQU_02184</name>
</gene>
<dbReference type="AlphaFoldDB" id="A0A447IC45"/>
<name>A0A447IC45_9HYPH</name>
<feature type="domain" description="Flavin reductase like" evidence="2">
    <location>
        <begin position="17"/>
        <end position="157"/>
    </location>
</feature>
<dbReference type="EMBL" id="UZWD01000026">
    <property type="protein sequence ID" value="VDS05043.1"/>
    <property type="molecule type" value="Genomic_DNA"/>
</dbReference>
<dbReference type="GO" id="GO:0036382">
    <property type="term" value="F:flavin reductase (NADH) activity"/>
    <property type="evidence" value="ECO:0007669"/>
    <property type="project" value="UniProtKB-EC"/>
</dbReference>
<sequence>MSEPISNIDPAQLRRAFGMFATGVLIVTTRWGERIHGMTANSFTSVSLNPPLVLICIDHKASMKQALHDSGHYGLSVLAHDQQHLSRHFSSRGSSDLEVSFDELGGMPVVQGALAQFSCRITQAPDAGDHLIFIGEVTDYKHNTGEPLLYFGGGYKQLHKPQVMEACQ</sequence>
<evidence type="ECO:0000313" key="3">
    <source>
        <dbReference type="EMBL" id="VDS05043.1"/>
    </source>
</evidence>
<keyword evidence="4" id="KW-1185">Reference proteome</keyword>
<dbReference type="Pfam" id="PF01613">
    <property type="entry name" value="Flavin_Reduct"/>
    <property type="match status" value="1"/>
</dbReference>
<organism evidence="3 4">
    <name type="scientific">Devosia equisanguinis</name>
    <dbReference type="NCBI Taxonomy" id="2490941"/>
    <lineage>
        <taxon>Bacteria</taxon>
        <taxon>Pseudomonadati</taxon>
        <taxon>Pseudomonadota</taxon>
        <taxon>Alphaproteobacteria</taxon>
        <taxon>Hyphomicrobiales</taxon>
        <taxon>Devosiaceae</taxon>
        <taxon>Devosia</taxon>
    </lineage>
</organism>
<dbReference type="Gene3D" id="2.30.110.10">
    <property type="entry name" value="Electron Transport, Fmn-binding Protein, Chain A"/>
    <property type="match status" value="1"/>
</dbReference>
<reference evidence="3 4" key="1">
    <citation type="submission" date="2018-12" db="EMBL/GenBank/DDBJ databases">
        <authorList>
            <person name="Criscuolo A."/>
        </authorList>
    </citation>
    <scope>NUCLEOTIDE SEQUENCE [LARGE SCALE GENOMIC DNA]</scope>
    <source>
        <strain evidence="3">ACIP1116281</strain>
    </source>
</reference>
<keyword evidence="1 3" id="KW-0560">Oxidoreductase</keyword>
<dbReference type="InterPro" id="IPR002563">
    <property type="entry name" value="Flavin_Rdtase-like_dom"/>
</dbReference>
<dbReference type="GO" id="GO:0010181">
    <property type="term" value="F:FMN binding"/>
    <property type="evidence" value="ECO:0007669"/>
    <property type="project" value="InterPro"/>
</dbReference>
<dbReference type="Proteomes" id="UP000268844">
    <property type="component" value="Unassembled WGS sequence"/>
</dbReference>
<dbReference type="InterPro" id="IPR050268">
    <property type="entry name" value="NADH-dep_flavin_reductase"/>
</dbReference>
<dbReference type="SUPFAM" id="SSF50475">
    <property type="entry name" value="FMN-binding split barrel"/>
    <property type="match status" value="1"/>
</dbReference>